<keyword evidence="3" id="KW-0633">Potassium transport</keyword>
<dbReference type="Proteomes" id="UP000663854">
    <property type="component" value="Unassembled WGS sequence"/>
</dbReference>
<name>A0A815TCL8_9BILA</name>
<comment type="subcellular location">
    <subcellularLocation>
        <location evidence="1">Membrane</location>
        <topology evidence="1">Multi-pass membrane protein</topology>
    </subcellularLocation>
</comment>
<evidence type="ECO:0000256" key="8">
    <source>
        <dbReference type="ARBA" id="ARBA00023065"/>
    </source>
</evidence>
<keyword evidence="8" id="KW-0406">Ion transport</keyword>
<sequence length="374" mass="42797">FDQSPNIQDNEHAIICISDADVIQPLISSQLERRCSRCLDHNEELSQEDVSSFDSTGMFYFTPPRQIEDAIIDANLLRDHRASFRVKRTIQDQTTAFKHPLHFKDHVIVCLHADKTSPSIGLQNLIMPLRASSFHRRELPTIVFVTELDYIRKEWDMISTFPDIYILNGSPINPYNLKLISIQDCRQCVIMSMLDHGNVDKYLVDKSSVLCALSIRQIEMKSAGLISARSLTRKSRIESDMTQLKVTHHNRIHTLTTLTIDSNVQYVEQGYTDEADLQFFLTTPFASGAAFADSVLDCLLSCAYYNNNAVDLLRNILMGGIDLQLEKVLAEGKRFVQCETPEILRKRNRARVALVEIRDLIPDIDSRYAQLRYQ</sequence>
<accession>A0A815TCL8</accession>
<dbReference type="AlphaFoldDB" id="A0A815TCL8"/>
<dbReference type="GO" id="GO:0060072">
    <property type="term" value="F:large conductance calcium-activated potassium channel activity"/>
    <property type="evidence" value="ECO:0007669"/>
    <property type="project" value="TreeGrafter"/>
</dbReference>
<proteinExistence type="predicted"/>
<keyword evidence="7" id="KW-1133">Transmembrane helix</keyword>
<keyword evidence="10" id="KW-0407">Ion channel</keyword>
<feature type="domain" description="RCK N-terminal" evidence="11">
    <location>
        <begin position="103"/>
        <end position="219"/>
    </location>
</feature>
<organism evidence="12 14">
    <name type="scientific">Rotaria sordida</name>
    <dbReference type="NCBI Taxonomy" id="392033"/>
    <lineage>
        <taxon>Eukaryota</taxon>
        <taxon>Metazoa</taxon>
        <taxon>Spiralia</taxon>
        <taxon>Gnathifera</taxon>
        <taxon>Rotifera</taxon>
        <taxon>Eurotatoria</taxon>
        <taxon>Bdelloidea</taxon>
        <taxon>Philodinida</taxon>
        <taxon>Philodinidae</taxon>
        <taxon>Rotaria</taxon>
    </lineage>
</organism>
<evidence type="ECO:0000313" key="14">
    <source>
        <dbReference type="Proteomes" id="UP000663854"/>
    </source>
</evidence>
<evidence type="ECO:0000313" key="13">
    <source>
        <dbReference type="EMBL" id="CAF1654552.1"/>
    </source>
</evidence>
<protein>
    <recommendedName>
        <fullName evidence="11">RCK N-terminal domain-containing protein</fullName>
    </recommendedName>
</protein>
<dbReference type="Pfam" id="PF22614">
    <property type="entry name" value="Slo-like_RCK"/>
    <property type="match status" value="1"/>
</dbReference>
<dbReference type="PANTHER" id="PTHR10027">
    <property type="entry name" value="CALCIUM-ACTIVATED POTASSIUM CHANNEL ALPHA CHAIN"/>
    <property type="match status" value="1"/>
</dbReference>
<evidence type="ECO:0000313" key="15">
    <source>
        <dbReference type="Proteomes" id="UP000663870"/>
    </source>
</evidence>
<keyword evidence="6" id="KW-0630">Potassium</keyword>
<evidence type="ECO:0000256" key="2">
    <source>
        <dbReference type="ARBA" id="ARBA00022448"/>
    </source>
</evidence>
<evidence type="ECO:0000256" key="6">
    <source>
        <dbReference type="ARBA" id="ARBA00022958"/>
    </source>
</evidence>
<keyword evidence="5" id="KW-0631">Potassium channel</keyword>
<evidence type="ECO:0000256" key="1">
    <source>
        <dbReference type="ARBA" id="ARBA00004141"/>
    </source>
</evidence>
<comment type="caution">
    <text evidence="12">The sequence shown here is derived from an EMBL/GenBank/DDBJ whole genome shotgun (WGS) entry which is preliminary data.</text>
</comment>
<dbReference type="GO" id="GO:0016020">
    <property type="term" value="C:membrane"/>
    <property type="evidence" value="ECO:0007669"/>
    <property type="project" value="UniProtKB-SubCell"/>
</dbReference>
<dbReference type="InterPro" id="IPR047871">
    <property type="entry name" value="K_chnl_Slo-like"/>
</dbReference>
<dbReference type="InterPro" id="IPR003148">
    <property type="entry name" value="RCK_N"/>
</dbReference>
<evidence type="ECO:0000256" key="5">
    <source>
        <dbReference type="ARBA" id="ARBA00022826"/>
    </source>
</evidence>
<dbReference type="Gene3D" id="3.40.50.720">
    <property type="entry name" value="NAD(P)-binding Rossmann-like Domain"/>
    <property type="match status" value="1"/>
</dbReference>
<dbReference type="PANTHER" id="PTHR10027:SF33">
    <property type="entry name" value="CALCIUM-ACTIVATED POTASSIUM CHANNEL SUBUNIT ALPHA-1-RELATED"/>
    <property type="match status" value="1"/>
</dbReference>
<evidence type="ECO:0000256" key="7">
    <source>
        <dbReference type="ARBA" id="ARBA00022989"/>
    </source>
</evidence>
<evidence type="ECO:0000256" key="3">
    <source>
        <dbReference type="ARBA" id="ARBA00022538"/>
    </source>
</evidence>
<dbReference type="EMBL" id="CAJNOH010009503">
    <property type="protein sequence ID" value="CAF1499284.1"/>
    <property type="molecule type" value="Genomic_DNA"/>
</dbReference>
<evidence type="ECO:0000259" key="11">
    <source>
        <dbReference type="Pfam" id="PF22614"/>
    </source>
</evidence>
<dbReference type="EMBL" id="CAJNOL010011284">
    <property type="protein sequence ID" value="CAF1654552.1"/>
    <property type="molecule type" value="Genomic_DNA"/>
</dbReference>
<keyword evidence="4" id="KW-0812">Transmembrane</keyword>
<dbReference type="Proteomes" id="UP000663870">
    <property type="component" value="Unassembled WGS sequence"/>
</dbReference>
<keyword evidence="9" id="KW-0472">Membrane</keyword>
<keyword evidence="2" id="KW-0813">Transport</keyword>
<evidence type="ECO:0000256" key="9">
    <source>
        <dbReference type="ARBA" id="ARBA00023136"/>
    </source>
</evidence>
<feature type="non-terminal residue" evidence="12">
    <location>
        <position position="1"/>
    </location>
</feature>
<evidence type="ECO:0000256" key="4">
    <source>
        <dbReference type="ARBA" id="ARBA00022692"/>
    </source>
</evidence>
<evidence type="ECO:0000313" key="12">
    <source>
        <dbReference type="EMBL" id="CAF1499284.1"/>
    </source>
</evidence>
<gene>
    <name evidence="13" type="ORF">JXQ802_LOCUS55071</name>
    <name evidence="12" type="ORF">PYM288_LOCUS38559</name>
</gene>
<evidence type="ECO:0000256" key="10">
    <source>
        <dbReference type="ARBA" id="ARBA00023303"/>
    </source>
</evidence>
<reference evidence="12" key="1">
    <citation type="submission" date="2021-02" db="EMBL/GenBank/DDBJ databases">
        <authorList>
            <person name="Nowell W R."/>
        </authorList>
    </citation>
    <scope>NUCLEOTIDE SEQUENCE</scope>
</reference>
<keyword evidence="15" id="KW-1185">Reference proteome</keyword>